<organism evidence="2 5">
    <name type="scientific">Perkinsus olseni</name>
    <name type="common">Perkinsus atlanticus</name>
    <dbReference type="NCBI Taxonomy" id="32597"/>
    <lineage>
        <taxon>Eukaryota</taxon>
        <taxon>Sar</taxon>
        <taxon>Alveolata</taxon>
        <taxon>Perkinsozoa</taxon>
        <taxon>Perkinsea</taxon>
        <taxon>Perkinsida</taxon>
        <taxon>Perkinsidae</taxon>
        <taxon>Perkinsus</taxon>
    </lineage>
</organism>
<dbReference type="Proteomes" id="UP000574390">
    <property type="component" value="Unassembled WGS sequence"/>
</dbReference>
<name>A0A7J6QS73_PEROL</name>
<sequence>MSLSELRALLVRASIDWDLRWTRDQIIGLLRGTEKPVLNHSQSRTSELVTEPEEQPKRRYRLELLGDFSHLTFLHASINSNVICTRERPWCNVSLDGSEMLKIELSPPSGFMVLPVSVLMGKVFPKRRMTYWERSSGYVAGTIDLGISCQEYEEAEIKPGAAALQLLDEVPGRGRIESEEANEEDGRPSVYLTELKKEIAALEELNAQLRSKIAVLMNDSEEGQENHQQE</sequence>
<evidence type="ECO:0000313" key="2">
    <source>
        <dbReference type="EMBL" id="KAF4711218.1"/>
    </source>
</evidence>
<dbReference type="AlphaFoldDB" id="A0A7J6QS73"/>
<dbReference type="Proteomes" id="UP000553632">
    <property type="component" value="Unassembled WGS sequence"/>
</dbReference>
<evidence type="ECO:0000313" key="3">
    <source>
        <dbReference type="EMBL" id="KAF4758655.1"/>
    </source>
</evidence>
<evidence type="ECO:0000313" key="4">
    <source>
        <dbReference type="Proteomes" id="UP000553632"/>
    </source>
</evidence>
<accession>A0A7J6QS73</accession>
<evidence type="ECO:0000313" key="5">
    <source>
        <dbReference type="Proteomes" id="UP000574390"/>
    </source>
</evidence>
<protein>
    <submittedName>
        <fullName evidence="2">Uncharacterized protein</fullName>
    </submittedName>
</protein>
<reference evidence="4 5" key="1">
    <citation type="submission" date="2020-04" db="EMBL/GenBank/DDBJ databases">
        <title>Perkinsus olseni comparative genomics.</title>
        <authorList>
            <person name="Bogema D.R."/>
        </authorList>
    </citation>
    <scope>NUCLEOTIDE SEQUENCE [LARGE SCALE GENOMIC DNA]</scope>
    <source>
        <strain evidence="2">ATCC PRA-205</strain>
        <strain evidence="3 4">ATCC PRA-207</strain>
    </source>
</reference>
<proteinExistence type="predicted"/>
<keyword evidence="1" id="KW-0175">Coiled coil</keyword>
<evidence type="ECO:0000256" key="1">
    <source>
        <dbReference type="SAM" id="Coils"/>
    </source>
</evidence>
<gene>
    <name evidence="2" type="ORF">FOZ62_028693</name>
    <name evidence="3" type="ORF">FOZ63_030411</name>
</gene>
<dbReference type="EMBL" id="JABANO010001139">
    <property type="protein sequence ID" value="KAF4758655.1"/>
    <property type="molecule type" value="Genomic_DNA"/>
</dbReference>
<keyword evidence="4" id="KW-1185">Reference proteome</keyword>
<comment type="caution">
    <text evidence="2">The sequence shown here is derived from an EMBL/GenBank/DDBJ whole genome shotgun (WGS) entry which is preliminary data.</text>
</comment>
<dbReference type="EMBL" id="JABANM010027492">
    <property type="protein sequence ID" value="KAF4711218.1"/>
    <property type="molecule type" value="Genomic_DNA"/>
</dbReference>
<feature type="coiled-coil region" evidence="1">
    <location>
        <begin position="192"/>
        <end position="219"/>
    </location>
</feature>